<accession>A0A6B9XXK3</accession>
<dbReference type="AlphaFoldDB" id="A0A6B9XXK3"/>
<sequence length="60" mass="6764">MSEGFEICPTQTQYIWKRVVSYGRCIGSPIKARTYICAILCENVEMQCRTGSDRVGMAIV</sequence>
<evidence type="ECO:0000313" key="1">
    <source>
        <dbReference type="EMBL" id="QHR90317.1"/>
    </source>
</evidence>
<proteinExistence type="predicted"/>
<gene>
    <name evidence="1" type="primary">orf04363</name>
    <name evidence="1" type="ORF">Q903MT_gene4340</name>
</gene>
<reference evidence="1" key="1">
    <citation type="submission" date="2019-03" db="EMBL/GenBank/DDBJ databases">
        <title>Largest Complete Mitochondrial Genome of a Gymnosperm, Sitka Spruce (Picea sitchensis), Indicates Complex Physical Structure.</title>
        <authorList>
            <person name="Jackman S.D."/>
            <person name="Coombe L."/>
            <person name="Warren R."/>
            <person name="Kirk H."/>
            <person name="Trinh E."/>
            <person name="McLeod T."/>
            <person name="Pleasance S."/>
            <person name="Pandoh P."/>
            <person name="Zhao Y."/>
            <person name="Coope R."/>
            <person name="Bousquet J."/>
            <person name="Bohlmann J.C."/>
            <person name="Jones S.J.M."/>
            <person name="Birol I."/>
        </authorList>
    </citation>
    <scope>NUCLEOTIDE SEQUENCE</scope>
    <source>
        <strain evidence="1">Q903</strain>
    </source>
</reference>
<dbReference type="EMBL" id="MK697699">
    <property type="protein sequence ID" value="QHR90317.1"/>
    <property type="molecule type" value="Genomic_DNA"/>
</dbReference>
<organism evidence="1">
    <name type="scientific">Picea sitchensis</name>
    <name type="common">Sitka spruce</name>
    <name type="synonym">Pinus sitchensis</name>
    <dbReference type="NCBI Taxonomy" id="3332"/>
    <lineage>
        <taxon>Eukaryota</taxon>
        <taxon>Viridiplantae</taxon>
        <taxon>Streptophyta</taxon>
        <taxon>Embryophyta</taxon>
        <taxon>Tracheophyta</taxon>
        <taxon>Spermatophyta</taxon>
        <taxon>Pinopsida</taxon>
        <taxon>Pinidae</taxon>
        <taxon>Conifers I</taxon>
        <taxon>Pinales</taxon>
        <taxon>Pinaceae</taxon>
        <taxon>Picea</taxon>
    </lineage>
</organism>
<protein>
    <submittedName>
        <fullName evidence="1">Uncharacterized protein</fullName>
    </submittedName>
</protein>
<geneLocation type="mitochondrion" evidence="1"/>
<keyword evidence="1" id="KW-0496">Mitochondrion</keyword>
<name>A0A6B9XXK3_PICSI</name>